<dbReference type="RefSeq" id="WP_206330139.1">
    <property type="nucleotide sequence ID" value="NZ_JAATER010000677.1"/>
</dbReference>
<keyword evidence="1" id="KW-0812">Transmembrane</keyword>
<feature type="transmembrane region" description="Helical" evidence="1">
    <location>
        <begin position="159"/>
        <end position="182"/>
    </location>
</feature>
<keyword evidence="1" id="KW-1133">Transmembrane helix</keyword>
<name>A0A9X2LIJ2_9ACTN</name>
<proteinExistence type="predicted"/>
<sequence>MSAPQSQPQPRPLRLYDSWWTVAAGALLACLALAGCLWVSLHVRTDEALHTGALFVHLASLALGFGAVLAADWFGLLWVTRRLPLADALGAAGRLHVPIWAGLAGLLASGAFLHPDPASPLTRAKLVMIVVLTLNGLQAGVLTRRLAQHSPAPPGRGLLAWGAGTALVSQVCWWGAVGIGFVNARH</sequence>
<feature type="transmembrane region" description="Helical" evidence="1">
    <location>
        <begin position="53"/>
        <end position="75"/>
    </location>
</feature>
<accession>A0A9X2LIJ2</accession>
<protein>
    <submittedName>
        <fullName evidence="2">Uncharacterized protein</fullName>
    </submittedName>
</protein>
<gene>
    <name evidence="2" type="ORF">NQU55_12395</name>
</gene>
<dbReference type="AlphaFoldDB" id="A0A9X2LIJ2"/>
<evidence type="ECO:0000313" key="3">
    <source>
        <dbReference type="Proteomes" id="UP001142374"/>
    </source>
</evidence>
<keyword evidence="3" id="KW-1185">Reference proteome</keyword>
<dbReference type="Proteomes" id="UP001142374">
    <property type="component" value="Unassembled WGS sequence"/>
</dbReference>
<dbReference type="EMBL" id="JANIID010000008">
    <property type="protein sequence ID" value="MCQ8770570.1"/>
    <property type="molecule type" value="Genomic_DNA"/>
</dbReference>
<feature type="transmembrane region" description="Helical" evidence="1">
    <location>
        <begin position="20"/>
        <end position="41"/>
    </location>
</feature>
<evidence type="ECO:0000256" key="1">
    <source>
        <dbReference type="SAM" id="Phobius"/>
    </source>
</evidence>
<feature type="transmembrane region" description="Helical" evidence="1">
    <location>
        <begin position="95"/>
        <end position="114"/>
    </location>
</feature>
<evidence type="ECO:0000313" key="2">
    <source>
        <dbReference type="EMBL" id="MCQ8770570.1"/>
    </source>
</evidence>
<feature type="transmembrane region" description="Helical" evidence="1">
    <location>
        <begin position="126"/>
        <end position="147"/>
    </location>
</feature>
<comment type="caution">
    <text evidence="2">The sequence shown here is derived from an EMBL/GenBank/DDBJ whole genome shotgun (WGS) entry which is preliminary data.</text>
</comment>
<keyword evidence="1" id="KW-0472">Membrane</keyword>
<organism evidence="2 3">
    <name type="scientific">Streptomyces telluris</name>
    <dbReference type="NCBI Taxonomy" id="2720021"/>
    <lineage>
        <taxon>Bacteria</taxon>
        <taxon>Bacillati</taxon>
        <taxon>Actinomycetota</taxon>
        <taxon>Actinomycetes</taxon>
        <taxon>Kitasatosporales</taxon>
        <taxon>Streptomycetaceae</taxon>
        <taxon>Streptomyces</taxon>
    </lineage>
</organism>
<reference evidence="2" key="1">
    <citation type="submission" date="2022-06" db="EMBL/GenBank/DDBJ databases">
        <title>WGS of actinobacteria.</title>
        <authorList>
            <person name="Thawai C."/>
        </authorList>
    </citation>
    <scope>NUCLEOTIDE SEQUENCE</scope>
    <source>
        <strain evidence="2">AA8</strain>
    </source>
</reference>